<feature type="transmembrane region" description="Helical" evidence="1">
    <location>
        <begin position="49"/>
        <end position="68"/>
    </location>
</feature>
<dbReference type="AlphaFoldDB" id="A0A4R5D5R2"/>
<sequence length="89" mass="9704">MTTDTDIQNKETDIENFEVSLTKSGFSVKASKISQTGVLEVMKSLRKTAVIVVVSIIVSITLLHSVGIDFGKDLKANISNIFKAHQRAP</sequence>
<gene>
    <name evidence="2" type="ORF">E0F88_32210</name>
</gene>
<accession>A0A4R5D5R2</accession>
<protein>
    <submittedName>
        <fullName evidence="2">Uncharacterized protein</fullName>
    </submittedName>
</protein>
<dbReference type="RefSeq" id="WP_131962698.1">
    <property type="nucleotide sequence ID" value="NZ_SMFL01000024.1"/>
</dbReference>
<proteinExistence type="predicted"/>
<evidence type="ECO:0000313" key="3">
    <source>
        <dbReference type="Proteomes" id="UP000294850"/>
    </source>
</evidence>
<keyword evidence="3" id="KW-1185">Reference proteome</keyword>
<keyword evidence="1" id="KW-0472">Membrane</keyword>
<keyword evidence="1" id="KW-0812">Transmembrane</keyword>
<dbReference type="EMBL" id="SMFL01000024">
    <property type="protein sequence ID" value="TDE08696.1"/>
    <property type="molecule type" value="Genomic_DNA"/>
</dbReference>
<reference evidence="2 3" key="1">
    <citation type="submission" date="2019-03" db="EMBL/GenBank/DDBJ databases">
        <title>Dyadobacter AR-3-6 sp. nov., isolated from arctic soil.</title>
        <authorList>
            <person name="Chaudhary D.K."/>
        </authorList>
    </citation>
    <scope>NUCLEOTIDE SEQUENCE [LARGE SCALE GENOMIC DNA]</scope>
    <source>
        <strain evidence="2 3">AR-3-6</strain>
    </source>
</reference>
<keyword evidence="1" id="KW-1133">Transmembrane helix</keyword>
<name>A0A4R5D5R2_9BACT</name>
<evidence type="ECO:0000256" key="1">
    <source>
        <dbReference type="SAM" id="Phobius"/>
    </source>
</evidence>
<organism evidence="2 3">
    <name type="scientific">Dyadobacter psychrotolerans</name>
    <dbReference type="NCBI Taxonomy" id="2541721"/>
    <lineage>
        <taxon>Bacteria</taxon>
        <taxon>Pseudomonadati</taxon>
        <taxon>Bacteroidota</taxon>
        <taxon>Cytophagia</taxon>
        <taxon>Cytophagales</taxon>
        <taxon>Spirosomataceae</taxon>
        <taxon>Dyadobacter</taxon>
    </lineage>
</organism>
<comment type="caution">
    <text evidence="2">The sequence shown here is derived from an EMBL/GenBank/DDBJ whole genome shotgun (WGS) entry which is preliminary data.</text>
</comment>
<dbReference type="Proteomes" id="UP000294850">
    <property type="component" value="Unassembled WGS sequence"/>
</dbReference>
<evidence type="ECO:0000313" key="2">
    <source>
        <dbReference type="EMBL" id="TDE08696.1"/>
    </source>
</evidence>